<comment type="caution">
    <text evidence="1">The sequence shown here is derived from an EMBL/GenBank/DDBJ whole genome shotgun (WGS) entry which is preliminary data.</text>
</comment>
<accession>X1JRH6</accession>
<proteinExistence type="predicted"/>
<dbReference type="EMBL" id="BARU01032553">
    <property type="protein sequence ID" value="GAH72403.1"/>
    <property type="molecule type" value="Genomic_DNA"/>
</dbReference>
<sequence length="131" mass="14773">EFGVDDIDISNALFGEEQVTIIFHRNNVIGQKPNRKPNGAWYGPNGPQNKRVSAALIAVNLYPWSIAKVTPILWHNPWASCPLATDTWPLPQLVSGENNKLVKCKGKNGRELPKWVRGDQKVFNECSLFEY</sequence>
<feature type="non-terminal residue" evidence="1">
    <location>
        <position position="1"/>
    </location>
</feature>
<gene>
    <name evidence="1" type="ORF">S03H2_51326</name>
</gene>
<reference evidence="1" key="1">
    <citation type="journal article" date="2014" name="Front. Microbiol.">
        <title>High frequency of phylogenetically diverse reductive dehalogenase-homologous genes in deep subseafloor sedimentary metagenomes.</title>
        <authorList>
            <person name="Kawai M."/>
            <person name="Futagami T."/>
            <person name="Toyoda A."/>
            <person name="Takaki Y."/>
            <person name="Nishi S."/>
            <person name="Hori S."/>
            <person name="Arai W."/>
            <person name="Tsubouchi T."/>
            <person name="Morono Y."/>
            <person name="Uchiyama I."/>
            <person name="Ito T."/>
            <person name="Fujiyama A."/>
            <person name="Inagaki F."/>
            <person name="Takami H."/>
        </authorList>
    </citation>
    <scope>NUCLEOTIDE SEQUENCE</scope>
    <source>
        <strain evidence="1">Expedition CK06-06</strain>
    </source>
</reference>
<evidence type="ECO:0000313" key="1">
    <source>
        <dbReference type="EMBL" id="GAH72403.1"/>
    </source>
</evidence>
<organism evidence="1">
    <name type="scientific">marine sediment metagenome</name>
    <dbReference type="NCBI Taxonomy" id="412755"/>
    <lineage>
        <taxon>unclassified sequences</taxon>
        <taxon>metagenomes</taxon>
        <taxon>ecological metagenomes</taxon>
    </lineage>
</organism>
<name>X1JRH6_9ZZZZ</name>
<dbReference type="AlphaFoldDB" id="X1JRH6"/>
<protein>
    <submittedName>
        <fullName evidence="1">Uncharacterized protein</fullName>
    </submittedName>
</protein>